<evidence type="ECO:0000313" key="12">
    <source>
        <dbReference type="Proteomes" id="UP000286715"/>
    </source>
</evidence>
<accession>A0A401XJ32</accession>
<dbReference type="AlphaFoldDB" id="A0A401XJ32"/>
<evidence type="ECO:0000256" key="9">
    <source>
        <dbReference type="ARBA" id="ARBA00022842"/>
    </source>
</evidence>
<sequence length="143" mass="16285">MDGMIQIYSPEEYEKVAEILLTTYKHIKLWLFDGPMGAGKTTFIRALMQKAGVKDVVSSPTFALVNEYERADGEPVYHLDCYRLSGIDEAIQAGIDEIVTSGKWCLIEWPKIIEPLLWGTALLITFEKIDNHRSVLTELKTYE</sequence>
<proteinExistence type="inferred from homology"/>
<keyword evidence="8" id="KW-0067">ATP-binding</keyword>
<evidence type="ECO:0000256" key="6">
    <source>
        <dbReference type="ARBA" id="ARBA00022723"/>
    </source>
</evidence>
<organism evidence="11 12">
    <name type="scientific">Thermaurantimonas aggregans</name>
    <dbReference type="NCBI Taxonomy" id="2173829"/>
    <lineage>
        <taxon>Bacteria</taxon>
        <taxon>Pseudomonadati</taxon>
        <taxon>Bacteroidota</taxon>
        <taxon>Flavobacteriia</taxon>
        <taxon>Flavobacteriales</taxon>
        <taxon>Schleiferiaceae</taxon>
        <taxon>Thermaurantimonas</taxon>
    </lineage>
</organism>
<dbReference type="Proteomes" id="UP000286715">
    <property type="component" value="Unassembled WGS sequence"/>
</dbReference>
<dbReference type="GO" id="GO:0002949">
    <property type="term" value="P:tRNA threonylcarbamoyladenosine modification"/>
    <property type="evidence" value="ECO:0007669"/>
    <property type="project" value="InterPro"/>
</dbReference>
<dbReference type="GO" id="GO:0005524">
    <property type="term" value="F:ATP binding"/>
    <property type="evidence" value="ECO:0007669"/>
    <property type="project" value="UniProtKB-KW"/>
</dbReference>
<dbReference type="EMBL" id="BHZE01000003">
    <property type="protein sequence ID" value="GCD76991.1"/>
    <property type="molecule type" value="Genomic_DNA"/>
</dbReference>
<keyword evidence="9" id="KW-0460">Magnesium</keyword>
<comment type="subcellular location">
    <subcellularLocation>
        <location evidence="1">Cytoplasm</location>
    </subcellularLocation>
</comment>
<comment type="caution">
    <text evidence="11">The sequence shown here is derived from an EMBL/GenBank/DDBJ whole genome shotgun (WGS) entry which is preliminary data.</text>
</comment>
<keyword evidence="12" id="KW-1185">Reference proteome</keyword>
<dbReference type="NCBIfam" id="TIGR00150">
    <property type="entry name" value="T6A_YjeE"/>
    <property type="match status" value="1"/>
</dbReference>
<comment type="similarity">
    <text evidence="2">Belongs to the TsaE family.</text>
</comment>
<evidence type="ECO:0000256" key="7">
    <source>
        <dbReference type="ARBA" id="ARBA00022741"/>
    </source>
</evidence>
<evidence type="ECO:0000256" key="10">
    <source>
        <dbReference type="ARBA" id="ARBA00032441"/>
    </source>
</evidence>
<keyword evidence="6" id="KW-0479">Metal-binding</keyword>
<keyword evidence="5" id="KW-0819">tRNA processing</keyword>
<dbReference type="GO" id="GO:0046872">
    <property type="term" value="F:metal ion binding"/>
    <property type="evidence" value="ECO:0007669"/>
    <property type="project" value="UniProtKB-KW"/>
</dbReference>
<gene>
    <name evidence="11" type="ORF">JCM31826_04730</name>
</gene>
<protein>
    <recommendedName>
        <fullName evidence="3">tRNA threonylcarbamoyladenosine biosynthesis protein TsaE</fullName>
    </recommendedName>
    <alternativeName>
        <fullName evidence="10">t(6)A37 threonylcarbamoyladenosine biosynthesis protein TsaE</fullName>
    </alternativeName>
</protein>
<dbReference type="InterPro" id="IPR027417">
    <property type="entry name" value="P-loop_NTPase"/>
</dbReference>
<evidence type="ECO:0000313" key="11">
    <source>
        <dbReference type="EMBL" id="GCD76991.1"/>
    </source>
</evidence>
<evidence type="ECO:0000256" key="2">
    <source>
        <dbReference type="ARBA" id="ARBA00007599"/>
    </source>
</evidence>
<name>A0A401XJ32_9FLAO</name>
<dbReference type="GO" id="GO:0016740">
    <property type="term" value="F:transferase activity"/>
    <property type="evidence" value="ECO:0007669"/>
    <property type="project" value="UniProtKB-KW"/>
</dbReference>
<keyword evidence="4" id="KW-0963">Cytoplasm</keyword>
<evidence type="ECO:0000256" key="8">
    <source>
        <dbReference type="ARBA" id="ARBA00022840"/>
    </source>
</evidence>
<keyword evidence="7" id="KW-0547">Nucleotide-binding</keyword>
<dbReference type="PANTHER" id="PTHR33540:SF2">
    <property type="entry name" value="TRNA THREONYLCARBAMOYLADENOSINE BIOSYNTHESIS PROTEIN TSAE"/>
    <property type="match status" value="1"/>
</dbReference>
<dbReference type="GO" id="GO:0005737">
    <property type="term" value="C:cytoplasm"/>
    <property type="evidence" value="ECO:0007669"/>
    <property type="project" value="UniProtKB-SubCell"/>
</dbReference>
<dbReference type="Pfam" id="PF02367">
    <property type="entry name" value="TsaE"/>
    <property type="match status" value="1"/>
</dbReference>
<evidence type="ECO:0000256" key="1">
    <source>
        <dbReference type="ARBA" id="ARBA00004496"/>
    </source>
</evidence>
<dbReference type="Gene3D" id="3.40.50.300">
    <property type="entry name" value="P-loop containing nucleotide triphosphate hydrolases"/>
    <property type="match status" value="1"/>
</dbReference>
<keyword evidence="11" id="KW-0808">Transferase</keyword>
<evidence type="ECO:0000256" key="4">
    <source>
        <dbReference type="ARBA" id="ARBA00022490"/>
    </source>
</evidence>
<dbReference type="SUPFAM" id="SSF52540">
    <property type="entry name" value="P-loop containing nucleoside triphosphate hydrolases"/>
    <property type="match status" value="1"/>
</dbReference>
<dbReference type="PANTHER" id="PTHR33540">
    <property type="entry name" value="TRNA THREONYLCARBAMOYLADENOSINE BIOSYNTHESIS PROTEIN TSAE"/>
    <property type="match status" value="1"/>
</dbReference>
<evidence type="ECO:0000256" key="3">
    <source>
        <dbReference type="ARBA" id="ARBA00019010"/>
    </source>
</evidence>
<dbReference type="InterPro" id="IPR003442">
    <property type="entry name" value="T6A_TsaE"/>
</dbReference>
<reference evidence="11 12" key="1">
    <citation type="submission" date="2018-11" db="EMBL/GenBank/DDBJ databases">
        <title>Schleiferia aggregans sp. nov., a moderately thermophilic heterotrophic bacterium isolated from microbial mats at a terrestrial hot spring.</title>
        <authorList>
            <person name="Iino T."/>
            <person name="Ohkuma M."/>
            <person name="Haruta S."/>
        </authorList>
    </citation>
    <scope>NUCLEOTIDE SEQUENCE [LARGE SCALE GENOMIC DNA]</scope>
    <source>
        <strain evidence="11 12">LA</strain>
    </source>
</reference>
<evidence type="ECO:0000256" key="5">
    <source>
        <dbReference type="ARBA" id="ARBA00022694"/>
    </source>
</evidence>